<organism evidence="2 3">
    <name type="scientific">Rhodococcus opacus (strain B4)</name>
    <dbReference type="NCBI Taxonomy" id="632772"/>
    <lineage>
        <taxon>Bacteria</taxon>
        <taxon>Bacillati</taxon>
        <taxon>Actinomycetota</taxon>
        <taxon>Actinomycetes</taxon>
        <taxon>Mycobacteriales</taxon>
        <taxon>Nocardiaceae</taxon>
        <taxon>Rhodococcus</taxon>
    </lineage>
</organism>
<dbReference type="InterPro" id="IPR013324">
    <property type="entry name" value="RNA_pol_sigma_r3/r4-like"/>
</dbReference>
<evidence type="ECO:0000313" key="2">
    <source>
        <dbReference type="EMBL" id="BAH51009.1"/>
    </source>
</evidence>
<dbReference type="OrthoDB" id="4473060at2"/>
<dbReference type="HOGENOM" id="CLU_2603725_0_0_11"/>
<dbReference type="Pfam" id="PF04545">
    <property type="entry name" value="Sigma70_r4"/>
    <property type="match status" value="1"/>
</dbReference>
<dbReference type="InterPro" id="IPR036388">
    <property type="entry name" value="WH-like_DNA-bd_sf"/>
</dbReference>
<dbReference type="GO" id="GO:0003700">
    <property type="term" value="F:DNA-binding transcription factor activity"/>
    <property type="evidence" value="ECO:0007669"/>
    <property type="project" value="InterPro"/>
</dbReference>
<sequence>MTIDDEETAGSATLMDTLPARHRTVLRLRIVHRLPVVEVARLLGTNVEAVLLLQHAALDLLRRQLAAGAVLDGDNPANRRY</sequence>
<dbReference type="GO" id="GO:0006352">
    <property type="term" value="P:DNA-templated transcription initiation"/>
    <property type="evidence" value="ECO:0007669"/>
    <property type="project" value="InterPro"/>
</dbReference>
<dbReference type="STRING" id="632772.ROP_27620"/>
<evidence type="ECO:0000259" key="1">
    <source>
        <dbReference type="Pfam" id="PF04545"/>
    </source>
</evidence>
<proteinExistence type="predicted"/>
<dbReference type="KEGG" id="rop:ROP_27620"/>
<feature type="domain" description="RNA polymerase sigma-70 region 4" evidence="1">
    <location>
        <begin position="14"/>
        <end position="62"/>
    </location>
</feature>
<dbReference type="InterPro" id="IPR007630">
    <property type="entry name" value="RNA_pol_sigma70_r4"/>
</dbReference>
<dbReference type="PATRIC" id="fig|632772.20.peg.2886"/>
<accession>C1B583</accession>
<dbReference type="Proteomes" id="UP000002212">
    <property type="component" value="Chromosome"/>
</dbReference>
<reference evidence="2 3" key="1">
    <citation type="submission" date="2009-03" db="EMBL/GenBank/DDBJ databases">
        <title>Comparison of the complete genome sequences of Rhodococcus erythropolis PR4 and Rhodococcus opacus B4.</title>
        <authorList>
            <person name="Takarada H."/>
            <person name="Sekine M."/>
            <person name="Hosoyama A."/>
            <person name="Yamada R."/>
            <person name="Fujisawa T."/>
            <person name="Omata S."/>
            <person name="Shimizu A."/>
            <person name="Tsukatani N."/>
            <person name="Tanikawa S."/>
            <person name="Fujita N."/>
            <person name="Harayama S."/>
        </authorList>
    </citation>
    <scope>NUCLEOTIDE SEQUENCE [LARGE SCALE GENOMIC DNA]</scope>
    <source>
        <strain evidence="2 3">B4</strain>
    </source>
</reference>
<dbReference type="Gene3D" id="1.10.10.10">
    <property type="entry name" value="Winged helix-like DNA-binding domain superfamily/Winged helix DNA-binding domain"/>
    <property type="match status" value="1"/>
</dbReference>
<dbReference type="EMBL" id="AP011115">
    <property type="protein sequence ID" value="BAH51009.1"/>
    <property type="molecule type" value="Genomic_DNA"/>
</dbReference>
<dbReference type="SUPFAM" id="SSF88659">
    <property type="entry name" value="Sigma3 and sigma4 domains of RNA polymerase sigma factors"/>
    <property type="match status" value="1"/>
</dbReference>
<dbReference type="AlphaFoldDB" id="C1B583"/>
<dbReference type="RefSeq" id="WP_012689965.1">
    <property type="nucleotide sequence ID" value="NC_012522.1"/>
</dbReference>
<name>C1B583_RHOOB</name>
<gene>
    <name evidence="2" type="ordered locus">ROP_27620</name>
</gene>
<protein>
    <recommendedName>
        <fullName evidence="1">RNA polymerase sigma-70 region 4 domain-containing protein</fullName>
    </recommendedName>
</protein>
<evidence type="ECO:0000313" key="3">
    <source>
        <dbReference type="Proteomes" id="UP000002212"/>
    </source>
</evidence>